<proteinExistence type="predicted"/>
<dbReference type="Proteomes" id="UP000241444">
    <property type="component" value="Unassembled WGS sequence"/>
</dbReference>
<dbReference type="EMBL" id="PGGO01000001">
    <property type="protein sequence ID" value="PSH70613.1"/>
    <property type="molecule type" value="Genomic_DNA"/>
</dbReference>
<reference evidence="3" key="1">
    <citation type="submission" date="2017-11" db="EMBL/GenBank/DDBJ databases">
        <authorList>
            <person name="Kuznetsova I."/>
            <person name="Sazanova A."/>
            <person name="Chirak E."/>
            <person name="Safronova V."/>
            <person name="Willems A."/>
        </authorList>
    </citation>
    <scope>NUCLEOTIDE SEQUENCE [LARGE SCALE GENOMIC DNA]</scope>
    <source>
        <strain evidence="3">STM 196</strain>
    </source>
</reference>
<keyword evidence="3" id="KW-1185">Reference proteome</keyword>
<sequence>MQIVAACQSSLGAVAMRDRDIEPLELRDFLIMAALMAAVLVILWGTASAIVKARHNFDGPPVVAR</sequence>
<keyword evidence="1" id="KW-0812">Transmembrane</keyword>
<protein>
    <submittedName>
        <fullName evidence="2">Uncharacterized protein</fullName>
    </submittedName>
</protein>
<gene>
    <name evidence="2" type="ORF">CU102_00715</name>
</gene>
<name>A0A2P7BVY7_9HYPH</name>
<keyword evidence="1" id="KW-1133">Transmembrane helix</keyword>
<evidence type="ECO:0000313" key="2">
    <source>
        <dbReference type="EMBL" id="PSH70613.1"/>
    </source>
</evidence>
<feature type="transmembrane region" description="Helical" evidence="1">
    <location>
        <begin position="29"/>
        <end position="51"/>
    </location>
</feature>
<organism evidence="2 3">
    <name type="scientific">Phyllobacterium brassicacearum</name>
    <dbReference type="NCBI Taxonomy" id="314235"/>
    <lineage>
        <taxon>Bacteria</taxon>
        <taxon>Pseudomonadati</taxon>
        <taxon>Pseudomonadota</taxon>
        <taxon>Alphaproteobacteria</taxon>
        <taxon>Hyphomicrobiales</taxon>
        <taxon>Phyllobacteriaceae</taxon>
        <taxon>Phyllobacterium</taxon>
    </lineage>
</organism>
<keyword evidence="1" id="KW-0472">Membrane</keyword>
<comment type="caution">
    <text evidence="2">The sequence shown here is derived from an EMBL/GenBank/DDBJ whole genome shotgun (WGS) entry which is preliminary data.</text>
</comment>
<dbReference type="AlphaFoldDB" id="A0A2P7BVY7"/>
<accession>A0A2P7BVY7</accession>
<evidence type="ECO:0000313" key="3">
    <source>
        <dbReference type="Proteomes" id="UP000241444"/>
    </source>
</evidence>
<evidence type="ECO:0000256" key="1">
    <source>
        <dbReference type="SAM" id="Phobius"/>
    </source>
</evidence>